<evidence type="ECO:0000313" key="3">
    <source>
        <dbReference type="Proteomes" id="UP001277761"/>
    </source>
</evidence>
<name>A0ABU4VMG0_9ACTN</name>
<dbReference type="Proteomes" id="UP001277761">
    <property type="component" value="Unassembled WGS sequence"/>
</dbReference>
<evidence type="ECO:0000259" key="1">
    <source>
        <dbReference type="Pfam" id="PF22743"/>
    </source>
</evidence>
<keyword evidence="3" id="KW-1185">Reference proteome</keyword>
<sequence>MIVRIFGDQQYRLADDQHAPLNDLDDAVVAAVEAGDEGGYRSAFDALLAFVREQGTPLDEDELIGSDVLLPPADLTLEEAGREFTGEGLVPDPVEG</sequence>
<dbReference type="Pfam" id="PF22743">
    <property type="entry name" value="PspAA"/>
    <property type="match status" value="1"/>
</dbReference>
<dbReference type="EMBL" id="JAXAVX010000010">
    <property type="protein sequence ID" value="MDX8153024.1"/>
    <property type="molecule type" value="Genomic_DNA"/>
</dbReference>
<evidence type="ECO:0000313" key="2">
    <source>
        <dbReference type="EMBL" id="MDX8153024.1"/>
    </source>
</evidence>
<reference evidence="2 3" key="1">
    <citation type="submission" date="2023-11" db="EMBL/GenBank/DDBJ databases">
        <authorList>
            <person name="Xu M."/>
            <person name="Jiang T."/>
        </authorList>
    </citation>
    <scope>NUCLEOTIDE SEQUENCE [LARGE SCALE GENOMIC DNA]</scope>
    <source>
        <strain evidence="2 3">SD</strain>
    </source>
</reference>
<protein>
    <recommendedName>
        <fullName evidence="1">PspA-associated domain-containing protein</fullName>
    </recommendedName>
</protein>
<dbReference type="InterPro" id="IPR054437">
    <property type="entry name" value="PspA-assoc_dom"/>
</dbReference>
<proteinExistence type="predicted"/>
<feature type="domain" description="PspA-associated" evidence="1">
    <location>
        <begin position="1"/>
        <end position="92"/>
    </location>
</feature>
<dbReference type="RefSeq" id="WP_319955176.1">
    <property type="nucleotide sequence ID" value="NZ_JAXAVX010000010.1"/>
</dbReference>
<accession>A0ABU4VMG0</accession>
<gene>
    <name evidence="2" type="ORF">SK069_15600</name>
</gene>
<comment type="caution">
    <text evidence="2">The sequence shown here is derived from an EMBL/GenBank/DDBJ whole genome shotgun (WGS) entry which is preliminary data.</text>
</comment>
<organism evidence="2 3">
    <name type="scientific">Patulibacter brassicae</name>
    <dbReference type="NCBI Taxonomy" id="1705717"/>
    <lineage>
        <taxon>Bacteria</taxon>
        <taxon>Bacillati</taxon>
        <taxon>Actinomycetota</taxon>
        <taxon>Thermoleophilia</taxon>
        <taxon>Solirubrobacterales</taxon>
        <taxon>Patulibacteraceae</taxon>
        <taxon>Patulibacter</taxon>
    </lineage>
</organism>